<reference evidence="2" key="1">
    <citation type="submission" date="2023-10" db="EMBL/GenBank/DDBJ databases">
        <title>Genome assemblies of two species of porcelain crab, Petrolisthes cinctipes and Petrolisthes manimaculis (Anomura: Porcellanidae).</title>
        <authorList>
            <person name="Angst P."/>
        </authorList>
    </citation>
    <scope>NUCLEOTIDE SEQUENCE</scope>
    <source>
        <strain evidence="2">PB745_01</strain>
        <tissue evidence="2">Gill</tissue>
    </source>
</reference>
<dbReference type="Proteomes" id="UP001286313">
    <property type="component" value="Unassembled WGS sequence"/>
</dbReference>
<protein>
    <submittedName>
        <fullName evidence="2">Uncharacterized protein</fullName>
    </submittedName>
</protein>
<comment type="caution">
    <text evidence="2">The sequence shown here is derived from an EMBL/GenBank/DDBJ whole genome shotgun (WGS) entry which is preliminary data.</text>
</comment>
<dbReference type="EMBL" id="JAWQEG010006132">
    <property type="protein sequence ID" value="KAK3855671.1"/>
    <property type="molecule type" value="Genomic_DNA"/>
</dbReference>
<evidence type="ECO:0000256" key="1">
    <source>
        <dbReference type="SAM" id="MobiDB-lite"/>
    </source>
</evidence>
<dbReference type="AlphaFoldDB" id="A0AAE1ENH5"/>
<name>A0AAE1ENH5_PETCI</name>
<feature type="region of interest" description="Disordered" evidence="1">
    <location>
        <begin position="40"/>
        <end position="100"/>
    </location>
</feature>
<proteinExistence type="predicted"/>
<gene>
    <name evidence="2" type="ORF">Pcinc_037941</name>
</gene>
<evidence type="ECO:0000313" key="3">
    <source>
        <dbReference type="Proteomes" id="UP001286313"/>
    </source>
</evidence>
<accession>A0AAE1ENH5</accession>
<sequence length="100" mass="10635">MSVVWGKSLSEAWLGVPRVPPAIQCLAARCYKGGAVSGRAAANQLHTTPRIKAKQGHGTTGHRLTSHLREPGQSGPGHNQPTNQPTSQPTRRGNNHTRAS</sequence>
<keyword evidence="3" id="KW-1185">Reference proteome</keyword>
<organism evidence="2 3">
    <name type="scientific">Petrolisthes cinctipes</name>
    <name type="common">Flat porcelain crab</name>
    <dbReference type="NCBI Taxonomy" id="88211"/>
    <lineage>
        <taxon>Eukaryota</taxon>
        <taxon>Metazoa</taxon>
        <taxon>Ecdysozoa</taxon>
        <taxon>Arthropoda</taxon>
        <taxon>Crustacea</taxon>
        <taxon>Multicrustacea</taxon>
        <taxon>Malacostraca</taxon>
        <taxon>Eumalacostraca</taxon>
        <taxon>Eucarida</taxon>
        <taxon>Decapoda</taxon>
        <taxon>Pleocyemata</taxon>
        <taxon>Anomura</taxon>
        <taxon>Galatheoidea</taxon>
        <taxon>Porcellanidae</taxon>
        <taxon>Petrolisthes</taxon>
    </lineage>
</organism>
<evidence type="ECO:0000313" key="2">
    <source>
        <dbReference type="EMBL" id="KAK3855671.1"/>
    </source>
</evidence>
<feature type="compositionally biased region" description="Polar residues" evidence="1">
    <location>
        <begin position="76"/>
        <end position="92"/>
    </location>
</feature>